<keyword evidence="2 9" id="KW-1003">Cell membrane</keyword>
<dbReference type="GO" id="GO:0004190">
    <property type="term" value="F:aspartic-type endopeptidase activity"/>
    <property type="evidence" value="ECO:0007669"/>
    <property type="project" value="UniProtKB-UniRule"/>
</dbReference>
<organism evidence="13 14">
    <name type="scientific">Photobacterium aquimaris</name>
    <dbReference type="NCBI Taxonomy" id="512643"/>
    <lineage>
        <taxon>Bacteria</taxon>
        <taxon>Pseudomonadati</taxon>
        <taxon>Pseudomonadota</taxon>
        <taxon>Gammaproteobacteria</taxon>
        <taxon>Vibrionales</taxon>
        <taxon>Vibrionaceae</taxon>
        <taxon>Photobacterium</taxon>
    </lineage>
</organism>
<keyword evidence="13" id="KW-0449">Lipoprotein</keyword>
<evidence type="ECO:0000256" key="2">
    <source>
        <dbReference type="ARBA" id="ARBA00022475"/>
    </source>
</evidence>
<evidence type="ECO:0000256" key="4">
    <source>
        <dbReference type="ARBA" id="ARBA00022692"/>
    </source>
</evidence>
<protein>
    <recommendedName>
        <fullName evidence="9">Lipoprotein signal peptidase</fullName>
        <ecNumber evidence="9">3.4.23.36</ecNumber>
    </recommendedName>
    <alternativeName>
        <fullName evidence="9">Prolipoprotein signal peptidase</fullName>
    </alternativeName>
    <alternativeName>
        <fullName evidence="9">Signal peptidase II</fullName>
        <shortName evidence="9">SPase II</shortName>
    </alternativeName>
</protein>
<dbReference type="PRINTS" id="PR00781">
    <property type="entry name" value="LIPOSIGPTASE"/>
</dbReference>
<accession>A0A1B8HXA2</accession>
<reference evidence="12 15" key="3">
    <citation type="submission" date="2018-03" db="EMBL/GenBank/DDBJ databases">
        <title>Whole genome sequencing of Histamine producing bacteria.</title>
        <authorList>
            <person name="Butler K."/>
        </authorList>
    </citation>
    <scope>NUCLEOTIDE SEQUENCE [LARGE SCALE GENOMIC DNA]</scope>
    <source>
        <strain evidence="12 15">DSM 23343</strain>
    </source>
</reference>
<evidence type="ECO:0000256" key="1">
    <source>
        <dbReference type="ARBA" id="ARBA00006139"/>
    </source>
</evidence>
<evidence type="ECO:0000256" key="9">
    <source>
        <dbReference type="HAMAP-Rule" id="MF_00161"/>
    </source>
</evidence>
<dbReference type="Pfam" id="PF01252">
    <property type="entry name" value="Peptidase_A8"/>
    <property type="match status" value="1"/>
</dbReference>
<evidence type="ECO:0000256" key="11">
    <source>
        <dbReference type="RuleBase" id="RU004181"/>
    </source>
</evidence>
<dbReference type="PANTHER" id="PTHR33695">
    <property type="entry name" value="LIPOPROTEIN SIGNAL PEPTIDASE"/>
    <property type="match status" value="1"/>
</dbReference>
<comment type="pathway">
    <text evidence="9">Protein modification; lipoprotein biosynthesis (signal peptide cleavage).</text>
</comment>
<reference evidence="13" key="2">
    <citation type="submission" date="2017-06" db="EMBL/GenBank/DDBJ databases">
        <authorList>
            <person name="Kim H.J."/>
            <person name="Triplett B.A."/>
        </authorList>
    </citation>
    <scope>NUCLEOTIDE SEQUENCE [LARGE SCALE GENOMIC DNA]</scope>
    <source>
        <strain evidence="13">Type strain: CECT 9192</strain>
    </source>
</reference>
<evidence type="ECO:0000313" key="15">
    <source>
        <dbReference type="Proteomes" id="UP000241858"/>
    </source>
</evidence>
<dbReference type="HAMAP" id="MF_00161">
    <property type="entry name" value="LspA"/>
    <property type="match status" value="1"/>
</dbReference>
<evidence type="ECO:0000256" key="6">
    <source>
        <dbReference type="ARBA" id="ARBA00022801"/>
    </source>
</evidence>
<dbReference type="PANTHER" id="PTHR33695:SF1">
    <property type="entry name" value="LIPOPROTEIN SIGNAL PEPTIDASE"/>
    <property type="match status" value="1"/>
</dbReference>
<reference evidence="14" key="1">
    <citation type="submission" date="2017-06" db="EMBL/GenBank/DDBJ databases">
        <authorList>
            <person name="Rodrigo-Torres L."/>
            <person name="Arahal R. D."/>
            <person name="Lucena T."/>
        </authorList>
    </citation>
    <scope>NUCLEOTIDE SEQUENCE [LARGE SCALE GENOMIC DNA]</scope>
    <source>
        <strain evidence="14">type strain: CECT 9192</strain>
    </source>
</reference>
<feature type="transmembrane region" description="Helical" evidence="9">
    <location>
        <begin position="141"/>
        <end position="162"/>
    </location>
</feature>
<dbReference type="UniPathway" id="UPA00665"/>
<dbReference type="GO" id="GO:0006508">
    <property type="term" value="P:proteolysis"/>
    <property type="evidence" value="ECO:0007669"/>
    <property type="project" value="UniProtKB-KW"/>
</dbReference>
<evidence type="ECO:0000256" key="8">
    <source>
        <dbReference type="ARBA" id="ARBA00023136"/>
    </source>
</evidence>
<keyword evidence="8 9" id="KW-0472">Membrane</keyword>
<comment type="catalytic activity">
    <reaction evidence="9 10">
        <text>Release of signal peptides from bacterial membrane prolipoproteins. Hydrolyzes -Xaa-Yaa-Zaa-|-(S,diacylglyceryl)Cys-, in which Xaa is hydrophobic (preferably Leu), and Yaa (Ala or Ser) and Zaa (Gly or Ala) have small, neutral side chains.</text>
        <dbReference type="EC" id="3.4.23.36"/>
    </reaction>
</comment>
<evidence type="ECO:0000256" key="10">
    <source>
        <dbReference type="RuleBase" id="RU000594"/>
    </source>
</evidence>
<evidence type="ECO:0000256" key="5">
    <source>
        <dbReference type="ARBA" id="ARBA00022750"/>
    </source>
</evidence>
<evidence type="ECO:0000256" key="7">
    <source>
        <dbReference type="ARBA" id="ARBA00022989"/>
    </source>
</evidence>
<name>A0A1B8HXA2_9GAMM</name>
<feature type="active site" evidence="9">
    <location>
        <position position="131"/>
    </location>
</feature>
<keyword evidence="4 9" id="KW-0812">Transmembrane</keyword>
<feature type="transmembrane region" description="Helical" evidence="9">
    <location>
        <begin position="18"/>
        <end position="36"/>
    </location>
</feature>
<keyword evidence="14" id="KW-1185">Reference proteome</keyword>
<keyword evidence="5 9" id="KW-0064">Aspartyl protease</keyword>
<dbReference type="InterPro" id="IPR001872">
    <property type="entry name" value="Peptidase_A8"/>
</dbReference>
<proteinExistence type="inferred from homology"/>
<feature type="active site" evidence="9">
    <location>
        <position position="149"/>
    </location>
</feature>
<dbReference type="EMBL" id="PYLY01000013">
    <property type="protein sequence ID" value="PSU05574.1"/>
    <property type="molecule type" value="Genomic_DNA"/>
</dbReference>
<comment type="similarity">
    <text evidence="1 9 11">Belongs to the peptidase A8 family.</text>
</comment>
<dbReference type="AlphaFoldDB" id="A0A1B8HXA2"/>
<comment type="function">
    <text evidence="9 10">This protein specifically catalyzes the removal of signal peptides from prolipoproteins.</text>
</comment>
<dbReference type="Proteomes" id="UP000241858">
    <property type="component" value="Unassembled WGS sequence"/>
</dbReference>
<gene>
    <name evidence="13" type="primary">lspA_1</name>
    <name evidence="9" type="synonym">lspA</name>
    <name evidence="12" type="ORF">C0W81_08270</name>
    <name evidence="13" type="ORF">PAQU9191_03049</name>
</gene>
<dbReference type="EC" id="3.4.23.36" evidence="9"/>
<feature type="transmembrane region" description="Helical" evidence="9">
    <location>
        <begin position="75"/>
        <end position="93"/>
    </location>
</feature>
<sequence>MAKVGLDSKFEQRSGLRWLWVAMIVFMVDYLSKIIIMGTMAANGEKPIAVLPFMNLYYVHNTGAAFSFLSTEGGWQRWLFGFIAVVVCGFLSYQMRQASITKTAHNIGCALIIGGALGNLFDRVHYGFVIDFLDFYYKNHHFAIFNIADVAICCGAILYLLSSINSPRSVPK</sequence>
<dbReference type="RefSeq" id="WP_060997654.1">
    <property type="nucleotide sequence ID" value="NZ_FYAH01000007.1"/>
</dbReference>
<keyword evidence="7 9" id="KW-1133">Transmembrane helix</keyword>
<dbReference type="Proteomes" id="UP000196485">
    <property type="component" value="Unassembled WGS sequence"/>
</dbReference>
<dbReference type="PROSITE" id="PS00855">
    <property type="entry name" value="SPASE_II"/>
    <property type="match status" value="1"/>
</dbReference>
<evidence type="ECO:0000256" key="3">
    <source>
        <dbReference type="ARBA" id="ARBA00022670"/>
    </source>
</evidence>
<dbReference type="OrthoDB" id="9810259at2"/>
<dbReference type="EMBL" id="FYAH01000007">
    <property type="protein sequence ID" value="SMY17735.1"/>
    <property type="molecule type" value="Genomic_DNA"/>
</dbReference>
<dbReference type="GO" id="GO:0005886">
    <property type="term" value="C:plasma membrane"/>
    <property type="evidence" value="ECO:0007669"/>
    <property type="project" value="UniProtKB-SubCell"/>
</dbReference>
<evidence type="ECO:0000313" key="13">
    <source>
        <dbReference type="EMBL" id="SMY17735.1"/>
    </source>
</evidence>
<evidence type="ECO:0000313" key="12">
    <source>
        <dbReference type="EMBL" id="PSU05574.1"/>
    </source>
</evidence>
<keyword evidence="3 9" id="KW-0645">Protease</keyword>
<evidence type="ECO:0000313" key="14">
    <source>
        <dbReference type="Proteomes" id="UP000196485"/>
    </source>
</evidence>
<keyword evidence="6 9" id="KW-0378">Hydrolase</keyword>
<comment type="subcellular location">
    <subcellularLocation>
        <location evidence="9">Cell membrane</location>
        <topology evidence="9">Multi-pass membrane protein</topology>
    </subcellularLocation>
</comment>
<dbReference type="NCBIfam" id="TIGR00077">
    <property type="entry name" value="lspA"/>
    <property type="match status" value="1"/>
</dbReference>
<feature type="transmembrane region" description="Helical" evidence="9">
    <location>
        <begin position="105"/>
        <end position="121"/>
    </location>
</feature>